<feature type="domain" description="ACT" evidence="13">
    <location>
        <begin position="333"/>
        <end position="403"/>
    </location>
</feature>
<evidence type="ECO:0000313" key="14">
    <source>
        <dbReference type="EMBL" id="SDP54907.1"/>
    </source>
</evidence>
<feature type="domain" description="Prephenate/arogenate dehydrogenase" evidence="12">
    <location>
        <begin position="39"/>
        <end position="328"/>
    </location>
</feature>
<dbReference type="Pfam" id="PF20463">
    <property type="entry name" value="PDH_C"/>
    <property type="match status" value="1"/>
</dbReference>
<keyword evidence="6" id="KW-0028">Amino-acid biosynthesis</keyword>
<dbReference type="EMBL" id="FNJU01000003">
    <property type="protein sequence ID" value="SDP54907.1"/>
    <property type="molecule type" value="Genomic_DNA"/>
</dbReference>
<dbReference type="InterPro" id="IPR050812">
    <property type="entry name" value="Preph/Arog_dehydrog"/>
</dbReference>
<comment type="catalytic activity">
    <reaction evidence="10">
        <text>prephenate + NAD(+) = 3-(4-hydroxyphenyl)pyruvate + CO2 + NADH</text>
        <dbReference type="Rhea" id="RHEA:13869"/>
        <dbReference type="ChEBI" id="CHEBI:16526"/>
        <dbReference type="ChEBI" id="CHEBI:29934"/>
        <dbReference type="ChEBI" id="CHEBI:36242"/>
        <dbReference type="ChEBI" id="CHEBI:57540"/>
        <dbReference type="ChEBI" id="CHEBI:57945"/>
        <dbReference type="EC" id="1.3.1.12"/>
    </reaction>
</comment>
<dbReference type="EC" id="1.3.1.12" evidence="3"/>
<dbReference type="GO" id="GO:0008977">
    <property type="term" value="F:prephenate dehydrogenase (NAD+) activity"/>
    <property type="evidence" value="ECO:0007669"/>
    <property type="project" value="UniProtKB-EC"/>
</dbReference>
<dbReference type="GO" id="GO:0006571">
    <property type="term" value="P:tyrosine biosynthetic process"/>
    <property type="evidence" value="ECO:0007669"/>
    <property type="project" value="UniProtKB-UniPathway"/>
</dbReference>
<evidence type="ECO:0000256" key="1">
    <source>
        <dbReference type="ARBA" id="ARBA00005067"/>
    </source>
</evidence>
<keyword evidence="11" id="KW-0812">Transmembrane</keyword>
<dbReference type="Gene3D" id="3.40.50.720">
    <property type="entry name" value="NAD(P)-binding Rossmann-like Domain"/>
    <property type="match status" value="1"/>
</dbReference>
<dbReference type="InterPro" id="IPR046825">
    <property type="entry name" value="PDH_C"/>
</dbReference>
<dbReference type="SUPFAM" id="SSF51735">
    <property type="entry name" value="NAD(P)-binding Rossmann-fold domains"/>
    <property type="match status" value="1"/>
</dbReference>
<dbReference type="NCBIfam" id="NF005107">
    <property type="entry name" value="PRK06545.1-5"/>
    <property type="match status" value="1"/>
</dbReference>
<feature type="non-terminal residue" evidence="14">
    <location>
        <position position="1"/>
    </location>
</feature>
<dbReference type="FunFam" id="3.40.50.720:FF:000208">
    <property type="entry name" value="Prephenate dehydrogenase"/>
    <property type="match status" value="1"/>
</dbReference>
<keyword evidence="8" id="KW-0520">NAD</keyword>
<evidence type="ECO:0000256" key="7">
    <source>
        <dbReference type="ARBA" id="ARBA00023002"/>
    </source>
</evidence>
<reference evidence="15" key="1">
    <citation type="submission" date="2016-10" db="EMBL/GenBank/DDBJ databases">
        <authorList>
            <person name="Varghese N."/>
            <person name="Submissions S."/>
        </authorList>
    </citation>
    <scope>NUCLEOTIDE SEQUENCE [LARGE SCALE GENOMIC DNA]</scope>
    <source>
        <strain evidence="15">IBRC-M10078</strain>
    </source>
</reference>
<dbReference type="InterPro" id="IPR046826">
    <property type="entry name" value="PDH_N"/>
</dbReference>
<evidence type="ECO:0000259" key="13">
    <source>
        <dbReference type="PROSITE" id="PS51671"/>
    </source>
</evidence>
<evidence type="ECO:0000256" key="6">
    <source>
        <dbReference type="ARBA" id="ARBA00022605"/>
    </source>
</evidence>
<dbReference type="InterPro" id="IPR045865">
    <property type="entry name" value="ACT-like_dom_sf"/>
</dbReference>
<evidence type="ECO:0000259" key="12">
    <source>
        <dbReference type="PROSITE" id="PS51176"/>
    </source>
</evidence>
<evidence type="ECO:0000256" key="8">
    <source>
        <dbReference type="ARBA" id="ARBA00023027"/>
    </source>
</evidence>
<dbReference type="InterPro" id="IPR002912">
    <property type="entry name" value="ACT_dom"/>
</dbReference>
<dbReference type="PROSITE" id="PS51176">
    <property type="entry name" value="PDH_ADH"/>
    <property type="match status" value="1"/>
</dbReference>
<dbReference type="Gene3D" id="1.10.3660.10">
    <property type="entry name" value="6-phosphogluconate dehydrogenase C-terminal like domain"/>
    <property type="match status" value="1"/>
</dbReference>
<keyword evidence="5" id="KW-0827">Tyrosine biosynthesis</keyword>
<dbReference type="InterPro" id="IPR003099">
    <property type="entry name" value="Prephen_DH"/>
</dbReference>
<dbReference type="SUPFAM" id="SSF55021">
    <property type="entry name" value="ACT-like"/>
    <property type="match status" value="1"/>
</dbReference>
<keyword evidence="7" id="KW-0560">Oxidoreductase</keyword>
<dbReference type="Proteomes" id="UP000199159">
    <property type="component" value="Unassembled WGS sequence"/>
</dbReference>
<keyword evidence="11" id="KW-1133">Transmembrane helix</keyword>
<dbReference type="PANTHER" id="PTHR21363">
    <property type="entry name" value="PREPHENATE DEHYDROGENASE"/>
    <property type="match status" value="1"/>
</dbReference>
<dbReference type="CDD" id="cd04909">
    <property type="entry name" value="ACT_PDH-BS"/>
    <property type="match status" value="1"/>
</dbReference>
<evidence type="ECO:0000256" key="2">
    <source>
        <dbReference type="ARBA" id="ARBA00007964"/>
    </source>
</evidence>
<proteinExistence type="inferred from homology"/>
<dbReference type="Pfam" id="PF02153">
    <property type="entry name" value="PDH_N"/>
    <property type="match status" value="1"/>
</dbReference>
<keyword evidence="15" id="KW-1185">Reference proteome</keyword>
<dbReference type="GO" id="GO:0070403">
    <property type="term" value="F:NAD+ binding"/>
    <property type="evidence" value="ECO:0007669"/>
    <property type="project" value="InterPro"/>
</dbReference>
<organism evidence="14 15">
    <name type="scientific">Litchfieldia salsa</name>
    <dbReference type="NCBI Taxonomy" id="930152"/>
    <lineage>
        <taxon>Bacteria</taxon>
        <taxon>Bacillati</taxon>
        <taxon>Bacillota</taxon>
        <taxon>Bacilli</taxon>
        <taxon>Bacillales</taxon>
        <taxon>Bacillaceae</taxon>
        <taxon>Litchfieldia</taxon>
    </lineage>
</organism>
<evidence type="ECO:0000256" key="3">
    <source>
        <dbReference type="ARBA" id="ARBA00012068"/>
    </source>
</evidence>
<dbReference type="SUPFAM" id="SSF48179">
    <property type="entry name" value="6-phosphogluconate dehydrogenase C-terminal domain-like"/>
    <property type="match status" value="1"/>
</dbReference>
<comment type="pathway">
    <text evidence="1">Amino-acid biosynthesis; L-tyrosine biosynthesis; (4-hydroxyphenyl)pyruvate from prephenate (NAD(+) route): step 1/1.</text>
</comment>
<evidence type="ECO:0000256" key="4">
    <source>
        <dbReference type="ARBA" id="ARBA00016891"/>
    </source>
</evidence>
<dbReference type="PANTHER" id="PTHR21363:SF0">
    <property type="entry name" value="PREPHENATE DEHYDROGENASE [NADP(+)]"/>
    <property type="match status" value="1"/>
</dbReference>
<evidence type="ECO:0000256" key="5">
    <source>
        <dbReference type="ARBA" id="ARBA00022498"/>
    </source>
</evidence>
<dbReference type="PROSITE" id="PS51671">
    <property type="entry name" value="ACT"/>
    <property type="match status" value="1"/>
</dbReference>
<dbReference type="FunFam" id="1.10.3660.10:FF:000003">
    <property type="entry name" value="Prephenate dehydrogenase"/>
    <property type="match status" value="1"/>
</dbReference>
<dbReference type="InterPro" id="IPR008927">
    <property type="entry name" value="6-PGluconate_DH-like_C_sf"/>
</dbReference>
<dbReference type="GO" id="GO:0004665">
    <property type="term" value="F:prephenate dehydrogenase (NADP+) activity"/>
    <property type="evidence" value="ECO:0007669"/>
    <property type="project" value="InterPro"/>
</dbReference>
<evidence type="ECO:0000256" key="11">
    <source>
        <dbReference type="SAM" id="Phobius"/>
    </source>
</evidence>
<evidence type="ECO:0000256" key="9">
    <source>
        <dbReference type="ARBA" id="ARBA00023141"/>
    </source>
</evidence>
<evidence type="ECO:0000313" key="15">
    <source>
        <dbReference type="Proteomes" id="UP000199159"/>
    </source>
</evidence>
<dbReference type="AlphaFoldDB" id="A0A1H0TLJ0"/>
<dbReference type="InterPro" id="IPR036291">
    <property type="entry name" value="NAD(P)-bd_dom_sf"/>
</dbReference>
<keyword evidence="9" id="KW-0057">Aromatic amino acid biosynthesis</keyword>
<keyword evidence="11" id="KW-0472">Membrane</keyword>
<comment type="similarity">
    <text evidence="2">Belongs to the prephenate/arogenate dehydrogenase family.</text>
</comment>
<feature type="transmembrane region" description="Helical" evidence="11">
    <location>
        <begin position="16"/>
        <end position="33"/>
    </location>
</feature>
<evidence type="ECO:0000256" key="10">
    <source>
        <dbReference type="ARBA" id="ARBA00049260"/>
    </source>
</evidence>
<protein>
    <recommendedName>
        <fullName evidence="4">Prephenate dehydrogenase</fullName>
        <ecNumber evidence="3">1.3.1.12</ecNumber>
    </recommendedName>
</protein>
<dbReference type="STRING" id="930152.SAMN05216565_103607"/>
<name>A0A1H0TLJ0_9BACI</name>
<sequence length="403" mass="44900">ISQSAKKVKEQPSSRLVLCLSPINGLLALFLFGGGFVKGNVLIVGLGLIGGSIALGIKKEHPSCKIYGFDINVDQGRLAKTLHIIDEIVQDLDHVMSICDFIFIAVPVKQTEMLLKQMETIEFKKSVIVSDVGSTKEKIVEKAEGLRQKGVTFIGGHPMAGSHKSGIVAAKAHLFENAFYILTPHDGQSQKEIAELKYLLNGTKANFITLTPQEHDRVAGVISHFPHIIAAGLVHQAKNYSDNHDLVSRLAAGGFRDITRIASSNPVMWRDILLHNKEPLLQMFDEWIKEMDMVRHFIASDNSEQIYQYFASAKDFRDDLPTRTKGAIPSFYDLFVDVPDYPGIISEITGYLAVAKISITNIRIIETREEIYGVLRLSFQSENDRESAKLCIESNTNYETFYG</sequence>
<accession>A0A1H0TLJ0</accession>
<dbReference type="UniPathway" id="UPA00122">
    <property type="reaction ID" value="UER00961"/>
</dbReference>
<gene>
    <name evidence="14" type="ORF">SAMN05216565_103607</name>
</gene>